<dbReference type="OrthoDB" id="5244617at2"/>
<organism evidence="12 13">
    <name type="scientific">Vallicoccus soli</name>
    <dbReference type="NCBI Taxonomy" id="2339232"/>
    <lineage>
        <taxon>Bacteria</taxon>
        <taxon>Bacillati</taxon>
        <taxon>Actinomycetota</taxon>
        <taxon>Actinomycetes</taxon>
        <taxon>Motilibacterales</taxon>
        <taxon>Vallicoccaceae</taxon>
        <taxon>Vallicoccus</taxon>
    </lineage>
</organism>
<feature type="transmembrane region" description="Helical" evidence="11">
    <location>
        <begin position="31"/>
        <end position="51"/>
    </location>
</feature>
<dbReference type="PIRSF" id="PIRSF017385">
    <property type="entry name" value="CtaF"/>
    <property type="match status" value="1"/>
</dbReference>
<evidence type="ECO:0000256" key="6">
    <source>
        <dbReference type="ARBA" id="ARBA00022967"/>
    </source>
</evidence>
<feature type="transmembrane region" description="Helical" evidence="11">
    <location>
        <begin position="107"/>
        <end position="125"/>
    </location>
</feature>
<evidence type="ECO:0000313" key="12">
    <source>
        <dbReference type="EMBL" id="RJK96899.1"/>
    </source>
</evidence>
<evidence type="ECO:0000256" key="9">
    <source>
        <dbReference type="ARBA" id="ARBA00047816"/>
    </source>
</evidence>
<proteinExistence type="inferred from homology"/>
<dbReference type="EC" id="7.1.1.9" evidence="10"/>
<dbReference type="GO" id="GO:0004129">
    <property type="term" value="F:cytochrome-c oxidase activity"/>
    <property type="evidence" value="ECO:0007669"/>
    <property type="project" value="UniProtKB-EC"/>
</dbReference>
<evidence type="ECO:0000313" key="13">
    <source>
        <dbReference type="Proteomes" id="UP000265614"/>
    </source>
</evidence>
<evidence type="ECO:0000256" key="7">
    <source>
        <dbReference type="ARBA" id="ARBA00022989"/>
    </source>
</evidence>
<evidence type="ECO:0000256" key="11">
    <source>
        <dbReference type="SAM" id="Phobius"/>
    </source>
</evidence>
<feature type="transmembrane region" description="Helical" evidence="11">
    <location>
        <begin position="83"/>
        <end position="101"/>
    </location>
</feature>
<evidence type="ECO:0000256" key="5">
    <source>
        <dbReference type="ARBA" id="ARBA00022692"/>
    </source>
</evidence>
<feature type="transmembrane region" description="Helical" evidence="11">
    <location>
        <begin position="7"/>
        <end position="25"/>
    </location>
</feature>
<evidence type="ECO:0000256" key="4">
    <source>
        <dbReference type="ARBA" id="ARBA00022475"/>
    </source>
</evidence>
<comment type="subcellular location">
    <subcellularLocation>
        <location evidence="2">Cell membrane</location>
        <topology evidence="2">Multi-pass membrane protein</topology>
    </subcellularLocation>
</comment>
<comment type="subunit">
    <text evidence="10">Associates with subunits I, II and III to form cytochrome c oxidase.</text>
</comment>
<dbReference type="InterPro" id="IPR021050">
    <property type="entry name" value="Cyt_c_oxidase_su4_actinobac"/>
</dbReference>
<accession>A0A3A3Z2I6</accession>
<dbReference type="RefSeq" id="WP_119949615.1">
    <property type="nucleotide sequence ID" value="NZ_QZEZ01000002.1"/>
</dbReference>
<comment type="caution">
    <text evidence="12">The sequence shown here is derived from an EMBL/GenBank/DDBJ whole genome shotgun (WGS) entry which is preliminary data.</text>
</comment>
<keyword evidence="8 10" id="KW-0472">Membrane</keyword>
<keyword evidence="5 11" id="KW-0812">Transmembrane</keyword>
<reference evidence="12 13" key="1">
    <citation type="submission" date="2018-09" db="EMBL/GenBank/DDBJ databases">
        <title>YIM 75000 draft genome.</title>
        <authorList>
            <person name="Tang S."/>
            <person name="Feng Y."/>
        </authorList>
    </citation>
    <scope>NUCLEOTIDE SEQUENCE [LARGE SCALE GENOMIC DNA]</scope>
    <source>
        <strain evidence="12 13">YIM 75000</strain>
    </source>
</reference>
<comment type="function">
    <text evidence="1 10">Part of cytochrome c oxidase, its function is unknown.</text>
</comment>
<comment type="similarity">
    <text evidence="3 10">Belongs to the cytochrome c oxidase bacterial subunit CtaF family.</text>
</comment>
<dbReference type="Proteomes" id="UP000265614">
    <property type="component" value="Unassembled WGS sequence"/>
</dbReference>
<keyword evidence="6 10" id="KW-1278">Translocase</keyword>
<sequence>MKIEGMLFACGTVFYAVVAVIYFLLSREPVGTTALALTAGLAFLVGFYVLFTGRRVGERPEDRIDAEIEEGAGELGFFSPHSWWPLYVAVGAAVTTLGLTFGFWLSYIGVTILGLSIIGLVFEYYRGEHAH</sequence>
<comment type="catalytic activity">
    <reaction evidence="9 10">
        <text>4 Fe(II)-[cytochrome c] + O2 + 8 H(+)(in) = 4 Fe(III)-[cytochrome c] + 2 H2O + 4 H(+)(out)</text>
        <dbReference type="Rhea" id="RHEA:11436"/>
        <dbReference type="Rhea" id="RHEA-COMP:10350"/>
        <dbReference type="Rhea" id="RHEA-COMP:14399"/>
        <dbReference type="ChEBI" id="CHEBI:15377"/>
        <dbReference type="ChEBI" id="CHEBI:15378"/>
        <dbReference type="ChEBI" id="CHEBI:15379"/>
        <dbReference type="ChEBI" id="CHEBI:29033"/>
        <dbReference type="ChEBI" id="CHEBI:29034"/>
        <dbReference type="EC" id="7.1.1.9"/>
    </reaction>
</comment>
<dbReference type="Pfam" id="PF12270">
    <property type="entry name" value="Cyt_c_ox_IV"/>
    <property type="match status" value="1"/>
</dbReference>
<evidence type="ECO:0000256" key="3">
    <source>
        <dbReference type="ARBA" id="ARBA00006870"/>
    </source>
</evidence>
<dbReference type="EMBL" id="QZEZ01000002">
    <property type="protein sequence ID" value="RJK96899.1"/>
    <property type="molecule type" value="Genomic_DNA"/>
</dbReference>
<gene>
    <name evidence="12" type="ORF">D5H78_06530</name>
</gene>
<keyword evidence="4 10" id="KW-1003">Cell membrane</keyword>
<protein>
    <recommendedName>
        <fullName evidence="10">Cytochrome c oxidase polypeptide 4</fullName>
        <ecNumber evidence="10">7.1.1.9</ecNumber>
    </recommendedName>
    <alternativeName>
        <fullName evidence="10">Cytochrome aa3 subunit 4</fullName>
    </alternativeName>
    <alternativeName>
        <fullName evidence="10">Cytochrome c oxidase polypeptide IV</fullName>
    </alternativeName>
</protein>
<dbReference type="GO" id="GO:0022900">
    <property type="term" value="P:electron transport chain"/>
    <property type="evidence" value="ECO:0007669"/>
    <property type="project" value="InterPro"/>
</dbReference>
<dbReference type="GO" id="GO:0005886">
    <property type="term" value="C:plasma membrane"/>
    <property type="evidence" value="ECO:0007669"/>
    <property type="project" value="UniProtKB-SubCell"/>
</dbReference>
<dbReference type="AlphaFoldDB" id="A0A3A3Z2I6"/>
<keyword evidence="13" id="KW-1185">Reference proteome</keyword>
<evidence type="ECO:0000256" key="10">
    <source>
        <dbReference type="PIRNR" id="PIRNR017385"/>
    </source>
</evidence>
<name>A0A3A3Z2I6_9ACTN</name>
<evidence type="ECO:0000256" key="8">
    <source>
        <dbReference type="ARBA" id="ARBA00023136"/>
    </source>
</evidence>
<evidence type="ECO:0000256" key="1">
    <source>
        <dbReference type="ARBA" id="ARBA00002536"/>
    </source>
</evidence>
<keyword evidence="7 11" id="KW-1133">Transmembrane helix</keyword>
<evidence type="ECO:0000256" key="2">
    <source>
        <dbReference type="ARBA" id="ARBA00004651"/>
    </source>
</evidence>